<dbReference type="EMBL" id="QXJK01000001">
    <property type="protein sequence ID" value="RIX36928.1"/>
    <property type="molecule type" value="Genomic_DNA"/>
</dbReference>
<comment type="pathway">
    <text evidence="1 4">Carotenoid biosynthesis.</text>
</comment>
<dbReference type="SUPFAM" id="SSF51905">
    <property type="entry name" value="FAD/NAD(P)-binding domain"/>
    <property type="match status" value="1"/>
</dbReference>
<dbReference type="Gene3D" id="3.50.50.60">
    <property type="entry name" value="FAD/NAD(P)-binding domain"/>
    <property type="match status" value="2"/>
</dbReference>
<evidence type="ECO:0000259" key="5">
    <source>
        <dbReference type="Pfam" id="PF01593"/>
    </source>
</evidence>
<dbReference type="NCBIfam" id="TIGR02734">
    <property type="entry name" value="crtI_fam"/>
    <property type="match status" value="1"/>
</dbReference>
<evidence type="ECO:0000256" key="4">
    <source>
        <dbReference type="RuleBase" id="RU362075"/>
    </source>
</evidence>
<comment type="caution">
    <text evidence="6">The sequence shown here is derived from an EMBL/GenBank/DDBJ whole genome shotgun (WGS) entry which is preliminary data.</text>
</comment>
<name>A0A418QAB0_9CORY</name>
<dbReference type="AlphaFoldDB" id="A0A418QAB0"/>
<dbReference type="InterPro" id="IPR036188">
    <property type="entry name" value="FAD/NAD-bd_sf"/>
</dbReference>
<dbReference type="GO" id="GO:0016491">
    <property type="term" value="F:oxidoreductase activity"/>
    <property type="evidence" value="ECO:0007669"/>
    <property type="project" value="UniProtKB-KW"/>
</dbReference>
<dbReference type="GO" id="GO:0016117">
    <property type="term" value="P:carotenoid biosynthetic process"/>
    <property type="evidence" value="ECO:0007669"/>
    <property type="project" value="UniProtKB-KW"/>
</dbReference>
<dbReference type="InterPro" id="IPR002937">
    <property type="entry name" value="Amino_oxidase"/>
</dbReference>
<dbReference type="InterPro" id="IPR014105">
    <property type="entry name" value="Carotenoid/retinoid_OxRdtase"/>
</dbReference>
<evidence type="ECO:0000313" key="6">
    <source>
        <dbReference type="EMBL" id="RIX36928.1"/>
    </source>
</evidence>
<protein>
    <submittedName>
        <fullName evidence="6">Phytoene desaturase</fullName>
    </submittedName>
</protein>
<dbReference type="PRINTS" id="PR00419">
    <property type="entry name" value="ADXRDTASE"/>
</dbReference>
<comment type="similarity">
    <text evidence="4">Belongs to the carotenoid/retinoid oxidoreductase family.</text>
</comment>
<gene>
    <name evidence="6" type="primary">crtI</name>
    <name evidence="6" type="ORF">D3M95_01615</name>
</gene>
<accession>A0A418QAB0</accession>
<evidence type="ECO:0000256" key="1">
    <source>
        <dbReference type="ARBA" id="ARBA00004829"/>
    </source>
</evidence>
<proteinExistence type="inferred from homology"/>
<evidence type="ECO:0000256" key="2">
    <source>
        <dbReference type="ARBA" id="ARBA00022746"/>
    </source>
</evidence>
<keyword evidence="2 4" id="KW-0125">Carotenoid biosynthesis</keyword>
<dbReference type="STRING" id="1451189.CFAL_10295"/>
<dbReference type="OrthoDB" id="9774675at2"/>
<dbReference type="PANTHER" id="PTHR43734">
    <property type="entry name" value="PHYTOENE DESATURASE"/>
    <property type="match status" value="1"/>
</dbReference>
<dbReference type="PANTHER" id="PTHR43734:SF1">
    <property type="entry name" value="PHYTOENE DESATURASE"/>
    <property type="match status" value="1"/>
</dbReference>
<reference evidence="6 7" key="1">
    <citation type="submission" date="2018-09" db="EMBL/GenBank/DDBJ databases">
        <title>Optimization and identification of Corynebacterium falsenii FN1-14 from fish paste.</title>
        <authorList>
            <person name="Daroonpunt R."/>
            <person name="Tanasupawat S."/>
        </authorList>
    </citation>
    <scope>NUCLEOTIDE SEQUENCE [LARGE SCALE GENOMIC DNA]</scope>
    <source>
        <strain evidence="6 7">FN1-14</strain>
    </source>
</reference>
<evidence type="ECO:0000256" key="3">
    <source>
        <dbReference type="ARBA" id="ARBA00023002"/>
    </source>
</evidence>
<feature type="domain" description="Amine oxidase" evidence="5">
    <location>
        <begin position="32"/>
        <end position="545"/>
    </location>
</feature>
<dbReference type="Proteomes" id="UP000285278">
    <property type="component" value="Unassembled WGS sequence"/>
</dbReference>
<evidence type="ECO:0000313" key="7">
    <source>
        <dbReference type="Proteomes" id="UP000285278"/>
    </source>
</evidence>
<sequence length="569" mass="61437">MNSPTPPSHTTGNDNTGSHAAAPKAVVIGAGIAGLATASLLADEGYHVEVFEKNSEPGGRAGLLEDADHPGFRWDTGPSWYLMPEAYDNFFALAGTSTDEQLDLRRLEPGYRVFPQGDAPIDVEAEPQRVKELFDSIETGAGEKVASYLEEARRIYDLSVESFLYTTFTSLASFKAIRDLPTLGNLLKNLVTSLSSHVAERFEDVRLRQVLSYPAVFLSGRPETTPALYQLMSYTDLVQGVQYPAGGFTAVVDALYRLAEQRGVRFHFNAEVTAVETTPLHATDLAGKVRARLGGQRARAVGIGVRTGDGAGEDTGVRHVPADVVVSCADVHHTETALLPKRLRSHSEGWWRRRNPGIGTVLVMLGVRGELPELSHHNLLFSKNWTPDFDQVFEQYGQPDGRSHSIYVSKPSQSDASVAPDGHENLFMLIPVAPDPTIGHGSAYRAVASNKVEKIADAAVDQLAEWAGIPDLKDRIVVRHTVGPADFEGRYHSWSGGALGPAHTLRQSAFLRGKNVASKVPNLLYAGATTVPGVGVPMCLISAENVIKRLRGDSSPAPLAEPTQPGKDS</sequence>
<dbReference type="Pfam" id="PF01593">
    <property type="entry name" value="Amino_oxidase"/>
    <property type="match status" value="1"/>
</dbReference>
<organism evidence="6 7">
    <name type="scientific">Corynebacterium falsenii</name>
    <dbReference type="NCBI Taxonomy" id="108486"/>
    <lineage>
        <taxon>Bacteria</taxon>
        <taxon>Bacillati</taxon>
        <taxon>Actinomycetota</taxon>
        <taxon>Actinomycetes</taxon>
        <taxon>Mycobacteriales</taxon>
        <taxon>Corynebacteriaceae</taxon>
        <taxon>Corynebacterium</taxon>
    </lineage>
</organism>
<keyword evidence="3 4" id="KW-0560">Oxidoreductase</keyword>
<keyword evidence="7" id="KW-1185">Reference proteome</keyword>